<keyword evidence="1" id="KW-1133">Transmembrane helix</keyword>
<keyword evidence="3" id="KW-1185">Reference proteome</keyword>
<dbReference type="PANTHER" id="PTHR38602">
    <property type="entry name" value="INNER MEMBRANE PROTEIN-RELATED"/>
    <property type="match status" value="1"/>
</dbReference>
<evidence type="ECO:0000313" key="3">
    <source>
        <dbReference type="Proteomes" id="UP000318422"/>
    </source>
</evidence>
<feature type="transmembrane region" description="Helical" evidence="1">
    <location>
        <begin position="40"/>
        <end position="60"/>
    </location>
</feature>
<evidence type="ECO:0008006" key="4">
    <source>
        <dbReference type="Google" id="ProtNLM"/>
    </source>
</evidence>
<comment type="caution">
    <text evidence="2">The sequence shown here is derived from an EMBL/GenBank/DDBJ whole genome shotgun (WGS) entry which is preliminary data.</text>
</comment>
<keyword evidence="1" id="KW-0472">Membrane</keyword>
<dbReference type="Pfam" id="PF09838">
    <property type="entry name" value="DUF2065"/>
    <property type="match status" value="1"/>
</dbReference>
<dbReference type="PANTHER" id="PTHR38602:SF1">
    <property type="entry name" value="INNER MEMBRANE PROTEIN"/>
    <property type="match status" value="1"/>
</dbReference>
<dbReference type="InterPro" id="IPR019201">
    <property type="entry name" value="DUF2065"/>
</dbReference>
<protein>
    <recommendedName>
        <fullName evidence="4">DUF2065 domain-containing protein</fullName>
    </recommendedName>
</protein>
<dbReference type="Proteomes" id="UP000318422">
    <property type="component" value="Unassembled WGS sequence"/>
</dbReference>
<name>A0A4Y4CSN4_ZOORA</name>
<keyword evidence="1" id="KW-0812">Transmembrane</keyword>
<reference evidence="2 3" key="1">
    <citation type="submission" date="2019-06" db="EMBL/GenBank/DDBJ databases">
        <title>Whole genome shotgun sequence of Zoogloea ramigera NBRC 15342.</title>
        <authorList>
            <person name="Hosoyama A."/>
            <person name="Uohara A."/>
            <person name="Ohji S."/>
            <person name="Ichikawa N."/>
        </authorList>
    </citation>
    <scope>NUCLEOTIDE SEQUENCE [LARGE SCALE GENOMIC DNA]</scope>
    <source>
        <strain evidence="2 3">NBRC 15342</strain>
    </source>
</reference>
<dbReference type="OrthoDB" id="9182237at2"/>
<dbReference type="EMBL" id="BJNV01000002">
    <property type="protein sequence ID" value="GEC94027.1"/>
    <property type="molecule type" value="Genomic_DNA"/>
</dbReference>
<evidence type="ECO:0000313" key="2">
    <source>
        <dbReference type="EMBL" id="GEC94027.1"/>
    </source>
</evidence>
<accession>A0A4Y4CSN4</accession>
<sequence>MGRTLLLAFALMLVLEGVIPFVAPATWRETFSRLIRMADGQIRFVGFASMLAGLVILIVFS</sequence>
<proteinExistence type="predicted"/>
<organism evidence="2 3">
    <name type="scientific">Zoogloea ramigera</name>
    <dbReference type="NCBI Taxonomy" id="350"/>
    <lineage>
        <taxon>Bacteria</taxon>
        <taxon>Pseudomonadati</taxon>
        <taxon>Pseudomonadota</taxon>
        <taxon>Betaproteobacteria</taxon>
        <taxon>Rhodocyclales</taxon>
        <taxon>Zoogloeaceae</taxon>
        <taxon>Zoogloea</taxon>
    </lineage>
</organism>
<gene>
    <name evidence="2" type="ORF">ZRA01_01000</name>
</gene>
<evidence type="ECO:0000256" key="1">
    <source>
        <dbReference type="SAM" id="Phobius"/>
    </source>
</evidence>
<dbReference type="AlphaFoldDB" id="A0A4Y4CSN4"/>
<dbReference type="RefSeq" id="WP_141348787.1">
    <property type="nucleotide sequence ID" value="NZ_BJNV01000002.1"/>
</dbReference>